<keyword evidence="1" id="KW-0547">Nucleotide-binding</keyword>
<accession>A0ABQ4C0P5</accession>
<gene>
    <name evidence="3" type="ORF">Air01nite_24410</name>
</gene>
<dbReference type="PANTHER" id="PTHR39217:SF1">
    <property type="entry name" value="GLUTATHIONE SYNTHETASE"/>
    <property type="match status" value="1"/>
</dbReference>
<dbReference type="PROSITE" id="PS50975">
    <property type="entry name" value="ATP_GRASP"/>
    <property type="match status" value="1"/>
</dbReference>
<evidence type="ECO:0000313" key="4">
    <source>
        <dbReference type="Proteomes" id="UP000624325"/>
    </source>
</evidence>
<evidence type="ECO:0000259" key="2">
    <source>
        <dbReference type="PROSITE" id="PS50975"/>
    </source>
</evidence>
<name>A0ABQ4C0P5_9ACTN</name>
<comment type="caution">
    <text evidence="3">The sequence shown here is derived from an EMBL/GenBank/DDBJ whole genome shotgun (WGS) entry which is preliminary data.</text>
</comment>
<dbReference type="Proteomes" id="UP000624325">
    <property type="component" value="Unassembled WGS sequence"/>
</dbReference>
<dbReference type="SUPFAM" id="SSF56059">
    <property type="entry name" value="Glutathione synthetase ATP-binding domain-like"/>
    <property type="match status" value="1"/>
</dbReference>
<proteinExistence type="predicted"/>
<keyword evidence="4" id="KW-1185">Reference proteome</keyword>
<keyword evidence="1" id="KW-0067">ATP-binding</keyword>
<organism evidence="3 4">
    <name type="scientific">Asanoa iriomotensis</name>
    <dbReference type="NCBI Taxonomy" id="234613"/>
    <lineage>
        <taxon>Bacteria</taxon>
        <taxon>Bacillati</taxon>
        <taxon>Actinomycetota</taxon>
        <taxon>Actinomycetes</taxon>
        <taxon>Micromonosporales</taxon>
        <taxon>Micromonosporaceae</taxon>
        <taxon>Asanoa</taxon>
    </lineage>
</organism>
<dbReference type="InterPro" id="IPR053191">
    <property type="entry name" value="DcsG_Biosynth_Enzyme"/>
</dbReference>
<protein>
    <submittedName>
        <fullName evidence="3">ATP-grasp domain-containing protein</fullName>
    </submittedName>
</protein>
<reference evidence="3 4" key="1">
    <citation type="submission" date="2021-01" db="EMBL/GenBank/DDBJ databases">
        <title>Whole genome shotgun sequence of Asanoa iriomotensis NBRC 100142.</title>
        <authorList>
            <person name="Komaki H."/>
            <person name="Tamura T."/>
        </authorList>
    </citation>
    <scope>NUCLEOTIDE SEQUENCE [LARGE SCALE GENOMIC DNA]</scope>
    <source>
        <strain evidence="3 4">NBRC 100142</strain>
    </source>
</reference>
<dbReference type="InterPro" id="IPR011761">
    <property type="entry name" value="ATP-grasp"/>
</dbReference>
<dbReference type="PANTHER" id="PTHR39217">
    <property type="match status" value="1"/>
</dbReference>
<sequence>MLAPLAAHGVAAEPAVWDDPGVDWAAYDLVVLRSPWDYAPRRAEFVAWAAARGNLANPADVVTWNTDKRYLSELAAAGVPVIPTTVVEPSGGLPAGLAGDVVVKPAIGAGSVDAGRYRLPAEADAFEAHLKRLTDAGRTALVQPYLAAIDAVGETALVYLNAGDGLRFSHAARKGAMLTGPDEGVTGLYKEERIDPAEASAAQLAVAERALDTVPGGRDRLLYARVDLVPDDTGAPTLIELELTEPSLFFGTSGGAADRFAAAVVRATG</sequence>
<dbReference type="EMBL" id="BONC01000014">
    <property type="protein sequence ID" value="GIF56346.1"/>
    <property type="molecule type" value="Genomic_DNA"/>
</dbReference>
<evidence type="ECO:0000256" key="1">
    <source>
        <dbReference type="PROSITE-ProRule" id="PRU00409"/>
    </source>
</evidence>
<evidence type="ECO:0000313" key="3">
    <source>
        <dbReference type="EMBL" id="GIF56346.1"/>
    </source>
</evidence>
<feature type="domain" description="ATP-grasp" evidence="2">
    <location>
        <begin position="71"/>
        <end position="269"/>
    </location>
</feature>